<gene>
    <name evidence="1" type="ORF">METZ01_LOCUS433848</name>
</gene>
<sequence length="36" mass="4049">MKIIPNPEIYNGCPLPESLVIDIGLKCYKTVKENQS</sequence>
<dbReference type="AlphaFoldDB" id="A0A382YCN1"/>
<dbReference type="EMBL" id="UINC01174730">
    <property type="protein sequence ID" value="SVD80994.1"/>
    <property type="molecule type" value="Genomic_DNA"/>
</dbReference>
<proteinExistence type="predicted"/>
<accession>A0A382YCN1</accession>
<organism evidence="1">
    <name type="scientific">marine metagenome</name>
    <dbReference type="NCBI Taxonomy" id="408172"/>
    <lineage>
        <taxon>unclassified sequences</taxon>
        <taxon>metagenomes</taxon>
        <taxon>ecological metagenomes</taxon>
    </lineage>
</organism>
<name>A0A382YCN1_9ZZZZ</name>
<reference evidence="1" key="1">
    <citation type="submission" date="2018-05" db="EMBL/GenBank/DDBJ databases">
        <authorList>
            <person name="Lanie J.A."/>
            <person name="Ng W.-L."/>
            <person name="Kazmierczak K.M."/>
            <person name="Andrzejewski T.M."/>
            <person name="Davidsen T.M."/>
            <person name="Wayne K.J."/>
            <person name="Tettelin H."/>
            <person name="Glass J.I."/>
            <person name="Rusch D."/>
            <person name="Podicherti R."/>
            <person name="Tsui H.-C.T."/>
            <person name="Winkler M.E."/>
        </authorList>
    </citation>
    <scope>NUCLEOTIDE SEQUENCE</scope>
</reference>
<evidence type="ECO:0000313" key="1">
    <source>
        <dbReference type="EMBL" id="SVD80994.1"/>
    </source>
</evidence>
<protein>
    <submittedName>
        <fullName evidence="1">Uncharacterized protein</fullName>
    </submittedName>
</protein>